<proteinExistence type="predicted"/>
<dbReference type="EMBL" id="JABFDB010000011">
    <property type="protein sequence ID" value="NYZ21267.1"/>
    <property type="molecule type" value="Genomic_DNA"/>
</dbReference>
<comment type="caution">
    <text evidence="2">The sequence shown here is derived from an EMBL/GenBank/DDBJ whole genome shotgun (WGS) entry which is preliminary data.</text>
</comment>
<dbReference type="Proteomes" id="UP000584642">
    <property type="component" value="Unassembled WGS sequence"/>
</dbReference>
<name>A0ABX2TB49_9PROT</name>
<dbReference type="RefSeq" id="WP_180283038.1">
    <property type="nucleotide sequence ID" value="NZ_JABFDB010000011.1"/>
</dbReference>
<organism evidence="2 3">
    <name type="scientific">Azospirillum oleiclasticum</name>
    <dbReference type="NCBI Taxonomy" id="2735135"/>
    <lineage>
        <taxon>Bacteria</taxon>
        <taxon>Pseudomonadati</taxon>
        <taxon>Pseudomonadota</taxon>
        <taxon>Alphaproteobacteria</taxon>
        <taxon>Rhodospirillales</taxon>
        <taxon>Azospirillaceae</taxon>
        <taxon>Azospirillum</taxon>
    </lineage>
</organism>
<protein>
    <submittedName>
        <fullName evidence="2">Uncharacterized protein</fullName>
    </submittedName>
</protein>
<sequence>MASMDVFALGLVVVCATGLGFTIVVESVKLLAVSGRASQIGGKVESRKAALEELRRQLGVAEDGETRRQTELARLANDRARVEGLIKSFQADKLEMVHELGQPDGGNALYICELKTTPDFNRLDSRRLIFAREIWQHRNVAHVWAESADAALGHVQRAFHGRAGVVPGRILATDTTSEGPADTTAADAAEPTKAAAPSRGVPRQPATERQKPAA</sequence>
<gene>
    <name evidence="2" type="ORF">HND93_16245</name>
</gene>
<feature type="region of interest" description="Disordered" evidence="1">
    <location>
        <begin position="173"/>
        <end position="214"/>
    </location>
</feature>
<keyword evidence="3" id="KW-1185">Reference proteome</keyword>
<evidence type="ECO:0000313" key="3">
    <source>
        <dbReference type="Proteomes" id="UP000584642"/>
    </source>
</evidence>
<evidence type="ECO:0000256" key="1">
    <source>
        <dbReference type="SAM" id="MobiDB-lite"/>
    </source>
</evidence>
<accession>A0ABX2TB49</accession>
<feature type="compositionally biased region" description="Low complexity" evidence="1">
    <location>
        <begin position="180"/>
        <end position="197"/>
    </location>
</feature>
<evidence type="ECO:0000313" key="2">
    <source>
        <dbReference type="EMBL" id="NYZ21267.1"/>
    </source>
</evidence>
<reference evidence="2 3" key="1">
    <citation type="submission" date="2020-05" db="EMBL/GenBank/DDBJ databases">
        <title>Azospirillum oleiclasticum sp. nov, a nitrogen-fixing and heavy crude oil-emulsifying bacterium isolated from the crude oil of Yumen Oilfield.</title>
        <authorList>
            <person name="Wu D."/>
            <person name="Cai M."/>
            <person name="Zhang X."/>
        </authorList>
    </citation>
    <scope>NUCLEOTIDE SEQUENCE [LARGE SCALE GENOMIC DNA]</scope>
    <source>
        <strain evidence="2 3">ROY-1-1-2</strain>
    </source>
</reference>